<proteinExistence type="predicted"/>
<dbReference type="Gene3D" id="3.40.50.300">
    <property type="entry name" value="P-loop containing nucleotide triphosphate hydrolases"/>
    <property type="match status" value="1"/>
</dbReference>
<dbReference type="PANTHER" id="PTHR42935:SF1">
    <property type="entry name" value="SLR0930 PROTEIN"/>
    <property type="match status" value="1"/>
</dbReference>
<dbReference type="InterPro" id="IPR027417">
    <property type="entry name" value="P-loop_NTPase"/>
</dbReference>
<evidence type="ECO:0000313" key="1">
    <source>
        <dbReference type="EMBL" id="QCF25185.1"/>
    </source>
</evidence>
<dbReference type="InterPro" id="IPR008533">
    <property type="entry name" value="DUF815"/>
</dbReference>
<organism evidence="1 2">
    <name type="scientific">Hydrocarboniclastica marina</name>
    <dbReference type="NCBI Taxonomy" id="2259620"/>
    <lineage>
        <taxon>Bacteria</taxon>
        <taxon>Pseudomonadati</taxon>
        <taxon>Pseudomonadota</taxon>
        <taxon>Gammaproteobacteria</taxon>
        <taxon>Alteromonadales</taxon>
        <taxon>Alteromonadaceae</taxon>
        <taxon>Hydrocarboniclastica</taxon>
    </lineage>
</organism>
<keyword evidence="2" id="KW-1185">Reference proteome</keyword>
<name>A0A4P7XEW7_9ALTE</name>
<reference evidence="1 2" key="1">
    <citation type="submission" date="2018-07" db="EMBL/GenBank/DDBJ databases">
        <title>Marsedoiliclastica nanhaica gen. nov. sp. nov., a novel marine hydrocarbonoclastic bacterium isolated from an in-situ enriched hydrocarbon-degrading consortium in deep-sea sediment.</title>
        <authorList>
            <person name="Dong C."/>
            <person name="Ma T."/>
            <person name="Liu R."/>
            <person name="Shao Z."/>
        </authorList>
    </citation>
    <scope>NUCLEOTIDE SEQUENCE [LARGE SCALE GENOMIC DNA]</scope>
    <source>
        <strain evidence="2">soil36-7</strain>
    </source>
</reference>
<dbReference type="RefSeq" id="WP_136547177.1">
    <property type="nucleotide sequence ID" value="NZ_CP031093.1"/>
</dbReference>
<dbReference type="Proteomes" id="UP000298049">
    <property type="component" value="Chromosome"/>
</dbReference>
<keyword evidence="1" id="KW-0547">Nucleotide-binding</keyword>
<accession>A0A4P7XEW7</accession>
<keyword evidence="1" id="KW-0067">ATP-binding</keyword>
<dbReference type="PANTHER" id="PTHR42935">
    <property type="entry name" value="SLR0930 PROTEIN"/>
    <property type="match status" value="1"/>
</dbReference>
<dbReference type="KEGG" id="hmi:soil367_04150"/>
<protein>
    <submittedName>
        <fullName evidence="1">ATP-binding protein</fullName>
    </submittedName>
</protein>
<dbReference type="GO" id="GO:0005524">
    <property type="term" value="F:ATP binding"/>
    <property type="evidence" value="ECO:0007669"/>
    <property type="project" value="UniProtKB-KW"/>
</dbReference>
<dbReference type="EMBL" id="CP031093">
    <property type="protein sequence ID" value="QCF25185.1"/>
    <property type="molecule type" value="Genomic_DNA"/>
</dbReference>
<sequence>MAAVQPLDWNSLPAAVWRRHRQALRPVTRIDPVRLESLQGIERQKQALVANTERFIEGLPANNVLLWGARGTGKSSLIKGLLNQYFGRGLRIIQVDKDDLVFLPEIVDDIVDQPQRFVVFCDDLSFEAGDAGYKALKSILEGSIELPPENVLVYATSNRRHLMPEYMSDNESVQHRDGEVHPGEAIEEQISLSDRFGLWLSFYPFRENEYLATVDALFPSHPDREELHRQALLFAMTRGGRSGRTAQQFYRSHARRADADPT</sequence>
<dbReference type="CDD" id="cd00009">
    <property type="entry name" value="AAA"/>
    <property type="match status" value="1"/>
</dbReference>
<evidence type="ECO:0000313" key="2">
    <source>
        <dbReference type="Proteomes" id="UP000298049"/>
    </source>
</evidence>
<dbReference type="SUPFAM" id="SSF52540">
    <property type="entry name" value="P-loop containing nucleoside triphosphate hydrolases"/>
    <property type="match status" value="1"/>
</dbReference>
<dbReference type="Pfam" id="PF05673">
    <property type="entry name" value="DUF815"/>
    <property type="match status" value="1"/>
</dbReference>
<gene>
    <name evidence="1" type="ORF">soil367_04150</name>
</gene>
<dbReference type="AlphaFoldDB" id="A0A4P7XEW7"/>
<dbReference type="OrthoDB" id="9812140at2"/>